<dbReference type="AlphaFoldDB" id="A0A9X2EMY0"/>
<gene>
    <name evidence="1" type="ORF">NDO55_11095</name>
</gene>
<evidence type="ECO:0000313" key="1">
    <source>
        <dbReference type="EMBL" id="MCM8558364.1"/>
    </source>
</evidence>
<proteinExistence type="predicted"/>
<name>A0A9X2EMY0_9SPHN</name>
<keyword evidence="2" id="KW-1185">Reference proteome</keyword>
<dbReference type="RefSeq" id="WP_252115201.1">
    <property type="nucleotide sequence ID" value="NZ_JAMSHT010000001.1"/>
</dbReference>
<organism evidence="1 2">
    <name type="scientific">Sphingomicrobium sediminis</name>
    <dbReference type="NCBI Taxonomy" id="2950949"/>
    <lineage>
        <taxon>Bacteria</taxon>
        <taxon>Pseudomonadati</taxon>
        <taxon>Pseudomonadota</taxon>
        <taxon>Alphaproteobacteria</taxon>
        <taxon>Sphingomonadales</taxon>
        <taxon>Sphingomonadaceae</taxon>
        <taxon>Sphingomicrobium</taxon>
    </lineage>
</organism>
<evidence type="ECO:0000313" key="2">
    <source>
        <dbReference type="Proteomes" id="UP001155128"/>
    </source>
</evidence>
<sequence length="56" mass="6161">MKDHDRDYFERRAAEAREKACHKGGGRDSRVAGHLALAYAALARAKADSEKTSEDA</sequence>
<reference evidence="1" key="1">
    <citation type="submission" date="2022-06" db="EMBL/GenBank/DDBJ databases">
        <title>Sphingomicrobium sedimins sp. nov., a marine bacterium isolated from tidal flat.</title>
        <authorList>
            <person name="Kim C.-H."/>
            <person name="Yoo Y."/>
            <person name="Kim J.-J."/>
        </authorList>
    </citation>
    <scope>NUCLEOTIDE SEQUENCE</scope>
    <source>
        <strain evidence="1">GRR-S6-50</strain>
    </source>
</reference>
<dbReference type="EMBL" id="JAMSHT010000001">
    <property type="protein sequence ID" value="MCM8558364.1"/>
    <property type="molecule type" value="Genomic_DNA"/>
</dbReference>
<comment type="caution">
    <text evidence="1">The sequence shown here is derived from an EMBL/GenBank/DDBJ whole genome shotgun (WGS) entry which is preliminary data.</text>
</comment>
<dbReference type="Proteomes" id="UP001155128">
    <property type="component" value="Unassembled WGS sequence"/>
</dbReference>
<accession>A0A9X2EMY0</accession>
<protein>
    <submittedName>
        <fullName evidence="1">Uncharacterized protein</fullName>
    </submittedName>
</protein>